<dbReference type="InterPro" id="IPR001841">
    <property type="entry name" value="Znf_RING"/>
</dbReference>
<evidence type="ECO:0000313" key="7">
    <source>
        <dbReference type="EMBL" id="GIY69927.1"/>
    </source>
</evidence>
<evidence type="ECO:0000256" key="1">
    <source>
        <dbReference type="ARBA" id="ARBA00022723"/>
    </source>
</evidence>
<dbReference type="GO" id="GO:0008270">
    <property type="term" value="F:zinc ion binding"/>
    <property type="evidence" value="ECO:0007669"/>
    <property type="project" value="UniProtKB-KW"/>
</dbReference>
<dbReference type="Pfam" id="PF14634">
    <property type="entry name" value="zf-RING_5"/>
    <property type="match status" value="1"/>
</dbReference>
<evidence type="ECO:0000256" key="2">
    <source>
        <dbReference type="ARBA" id="ARBA00022771"/>
    </source>
</evidence>
<keyword evidence="1" id="KW-0479">Metal-binding</keyword>
<dbReference type="PANTHER" id="PTHR23041">
    <property type="entry name" value="RING FINGER DOMAIN-CONTAINING"/>
    <property type="match status" value="1"/>
</dbReference>
<organism evidence="7 8">
    <name type="scientific">Caerostris darwini</name>
    <dbReference type="NCBI Taxonomy" id="1538125"/>
    <lineage>
        <taxon>Eukaryota</taxon>
        <taxon>Metazoa</taxon>
        <taxon>Ecdysozoa</taxon>
        <taxon>Arthropoda</taxon>
        <taxon>Chelicerata</taxon>
        <taxon>Arachnida</taxon>
        <taxon>Araneae</taxon>
        <taxon>Araneomorphae</taxon>
        <taxon>Entelegynae</taxon>
        <taxon>Araneoidea</taxon>
        <taxon>Araneidae</taxon>
        <taxon>Caerostris</taxon>
    </lineage>
</organism>
<keyword evidence="2 4" id="KW-0863">Zinc-finger</keyword>
<proteinExistence type="predicted"/>
<evidence type="ECO:0000259" key="6">
    <source>
        <dbReference type="PROSITE" id="PS50089"/>
    </source>
</evidence>
<feature type="compositionally biased region" description="Low complexity" evidence="5">
    <location>
        <begin position="197"/>
        <end position="206"/>
    </location>
</feature>
<keyword evidence="8" id="KW-1185">Reference proteome</keyword>
<feature type="compositionally biased region" description="Low complexity" evidence="5">
    <location>
        <begin position="165"/>
        <end position="177"/>
    </location>
</feature>
<name>A0AAV4VIC8_9ARAC</name>
<protein>
    <recommendedName>
        <fullName evidence="6">RING-type domain-containing protein</fullName>
    </recommendedName>
</protein>
<evidence type="ECO:0000313" key="8">
    <source>
        <dbReference type="Proteomes" id="UP001054837"/>
    </source>
</evidence>
<evidence type="ECO:0000256" key="5">
    <source>
        <dbReference type="SAM" id="MobiDB-lite"/>
    </source>
</evidence>
<keyword evidence="3" id="KW-0862">Zinc</keyword>
<dbReference type="PANTHER" id="PTHR23041:SF78">
    <property type="entry name" value="E3 UBIQUITIN-PROTEIN LIGASE RNF4"/>
    <property type="match status" value="1"/>
</dbReference>
<feature type="domain" description="RING-type" evidence="6">
    <location>
        <begin position="230"/>
        <end position="274"/>
    </location>
</feature>
<dbReference type="EMBL" id="BPLQ01013126">
    <property type="protein sequence ID" value="GIY69927.1"/>
    <property type="molecule type" value="Genomic_DNA"/>
</dbReference>
<feature type="region of interest" description="Disordered" evidence="5">
    <location>
        <begin position="113"/>
        <end position="206"/>
    </location>
</feature>
<dbReference type="Gene3D" id="3.30.40.10">
    <property type="entry name" value="Zinc/RING finger domain, C3HC4 (zinc finger)"/>
    <property type="match status" value="1"/>
</dbReference>
<gene>
    <name evidence="7" type="ORF">CDAR_203521</name>
</gene>
<dbReference type="InterPro" id="IPR047134">
    <property type="entry name" value="RNF4"/>
</dbReference>
<dbReference type="InterPro" id="IPR017907">
    <property type="entry name" value="Znf_RING_CS"/>
</dbReference>
<reference evidence="7 8" key="1">
    <citation type="submission" date="2021-06" db="EMBL/GenBank/DDBJ databases">
        <title>Caerostris darwini draft genome.</title>
        <authorList>
            <person name="Kono N."/>
            <person name="Arakawa K."/>
        </authorList>
    </citation>
    <scope>NUCLEOTIDE SEQUENCE [LARGE SCALE GENOMIC DNA]</scope>
</reference>
<evidence type="ECO:0000256" key="4">
    <source>
        <dbReference type="PROSITE-ProRule" id="PRU00175"/>
    </source>
</evidence>
<dbReference type="InterPro" id="IPR013083">
    <property type="entry name" value="Znf_RING/FYVE/PHD"/>
</dbReference>
<comment type="caution">
    <text evidence="7">The sequence shown here is derived from an EMBL/GenBank/DDBJ whole genome shotgun (WGS) entry which is preliminary data.</text>
</comment>
<dbReference type="Proteomes" id="UP001054837">
    <property type="component" value="Unassembled WGS sequence"/>
</dbReference>
<sequence length="288" mass="32197">MSNENEDKDMCNPGEDKAFVGQFVNRNSPLIIKIINGTSSLAQFSKNNEMQESSSNSSQLTLNTFDISSTPLKPYLCKPMFAPEDNSCIIEPTTSQEILPYCDLPDEITNDCTSNICPPASDNNRSLSTRTRRRISSRNSENVSSSNLPEASFNNSSTRKKYKRSSSQNSENISSSNLPEASYDNASTSKKYKRSSSRNSENVSCSNLPEASYNRCTSMENNDDNSMAECSICHDSYVEIVSSDRDFMSTVCGHLFCSLCIQSSLMDREICPRCLRKIYPKQVHPIFL</sequence>
<dbReference type="PROSITE" id="PS50089">
    <property type="entry name" value="ZF_RING_2"/>
    <property type="match status" value="1"/>
</dbReference>
<dbReference type="PROSITE" id="PS00518">
    <property type="entry name" value="ZF_RING_1"/>
    <property type="match status" value="1"/>
</dbReference>
<dbReference type="AlphaFoldDB" id="A0AAV4VIC8"/>
<dbReference type="SUPFAM" id="SSF57850">
    <property type="entry name" value="RING/U-box"/>
    <property type="match status" value="1"/>
</dbReference>
<feature type="compositionally biased region" description="Low complexity" evidence="5">
    <location>
        <begin position="137"/>
        <end position="147"/>
    </location>
</feature>
<accession>A0AAV4VIC8</accession>
<evidence type="ECO:0000256" key="3">
    <source>
        <dbReference type="ARBA" id="ARBA00022833"/>
    </source>
</evidence>
<dbReference type="SMART" id="SM00184">
    <property type="entry name" value="RING"/>
    <property type="match status" value="1"/>
</dbReference>